<evidence type="ECO:0000313" key="2">
    <source>
        <dbReference type="Proteomes" id="UP000027073"/>
    </source>
</evidence>
<dbReference type="HOGENOM" id="CLU_2387087_0_0_1"/>
<dbReference type="EMBL" id="KL198005">
    <property type="protein sequence ID" value="KDQ32000.1"/>
    <property type="molecule type" value="Genomic_DNA"/>
</dbReference>
<gene>
    <name evidence="1" type="ORF">PLEOSDRAFT_154202</name>
</gene>
<dbReference type="AlphaFoldDB" id="A0A067NYE2"/>
<protein>
    <submittedName>
        <fullName evidence="1">Uncharacterized protein</fullName>
    </submittedName>
</protein>
<dbReference type="InParanoid" id="A0A067NYE2"/>
<evidence type="ECO:0000313" key="1">
    <source>
        <dbReference type="EMBL" id="KDQ32000.1"/>
    </source>
</evidence>
<proteinExistence type="predicted"/>
<name>A0A067NYE2_PLEO1</name>
<accession>A0A067NYE2</accession>
<sequence length="94" mass="11141">MKNSESSWRGTQVTVYTIYRRRRQQRQVQRHKHCVAARLVVQCTRKRELDSQSGNGEYRHVAICNNLRGRPQKVQRQAGASRLLDFYLDFDLYG</sequence>
<dbReference type="VEuPathDB" id="FungiDB:PLEOSDRAFT_154202"/>
<organism evidence="1 2">
    <name type="scientific">Pleurotus ostreatus (strain PC15)</name>
    <name type="common">Oyster mushroom</name>
    <dbReference type="NCBI Taxonomy" id="1137138"/>
    <lineage>
        <taxon>Eukaryota</taxon>
        <taxon>Fungi</taxon>
        <taxon>Dikarya</taxon>
        <taxon>Basidiomycota</taxon>
        <taxon>Agaricomycotina</taxon>
        <taxon>Agaricomycetes</taxon>
        <taxon>Agaricomycetidae</taxon>
        <taxon>Agaricales</taxon>
        <taxon>Pleurotineae</taxon>
        <taxon>Pleurotaceae</taxon>
        <taxon>Pleurotus</taxon>
    </lineage>
</organism>
<reference evidence="2" key="1">
    <citation type="journal article" date="2014" name="Proc. Natl. Acad. Sci. U.S.A.">
        <title>Extensive sampling of basidiomycete genomes demonstrates inadequacy of the white-rot/brown-rot paradigm for wood decay fungi.</title>
        <authorList>
            <person name="Riley R."/>
            <person name="Salamov A.A."/>
            <person name="Brown D.W."/>
            <person name="Nagy L.G."/>
            <person name="Floudas D."/>
            <person name="Held B.W."/>
            <person name="Levasseur A."/>
            <person name="Lombard V."/>
            <person name="Morin E."/>
            <person name="Otillar R."/>
            <person name="Lindquist E.A."/>
            <person name="Sun H."/>
            <person name="LaButti K.M."/>
            <person name="Schmutz J."/>
            <person name="Jabbour D."/>
            <person name="Luo H."/>
            <person name="Baker S.E."/>
            <person name="Pisabarro A.G."/>
            <person name="Walton J.D."/>
            <person name="Blanchette R.A."/>
            <person name="Henrissat B."/>
            <person name="Martin F."/>
            <person name="Cullen D."/>
            <person name="Hibbett D.S."/>
            <person name="Grigoriev I.V."/>
        </authorList>
    </citation>
    <scope>NUCLEOTIDE SEQUENCE [LARGE SCALE GENOMIC DNA]</scope>
    <source>
        <strain evidence="2">PC15</strain>
    </source>
</reference>
<dbReference type="Proteomes" id="UP000027073">
    <property type="component" value="Unassembled WGS sequence"/>
</dbReference>